<dbReference type="Pfam" id="PF13649">
    <property type="entry name" value="Methyltransf_25"/>
    <property type="match status" value="1"/>
</dbReference>
<dbReference type="Gene3D" id="3.40.50.150">
    <property type="entry name" value="Vaccinia Virus protein VP39"/>
    <property type="match status" value="1"/>
</dbReference>
<evidence type="ECO:0000313" key="3">
    <source>
        <dbReference type="EMBL" id="AGD95052.1"/>
    </source>
</evidence>
<accession>A0A060NU83</accession>
<evidence type="ECO:0000256" key="1">
    <source>
        <dbReference type="ARBA" id="ARBA00022679"/>
    </source>
</evidence>
<dbReference type="InterPro" id="IPR041698">
    <property type="entry name" value="Methyltransf_25"/>
</dbReference>
<keyword evidence="1 4" id="KW-0808">Transferase</keyword>
<dbReference type="PANTHER" id="PTHR43861">
    <property type="entry name" value="TRANS-ACONITATE 2-METHYLTRANSFERASE-RELATED"/>
    <property type="match status" value="1"/>
</dbReference>
<dbReference type="InterPro" id="IPR029063">
    <property type="entry name" value="SAM-dependent_MTases_sf"/>
</dbReference>
<keyword evidence="4" id="KW-0489">Methyltransferase</keyword>
<dbReference type="CDD" id="cd02440">
    <property type="entry name" value="AdoMet_MTases"/>
    <property type="match status" value="1"/>
</dbReference>
<dbReference type="SUPFAM" id="SSF53335">
    <property type="entry name" value="S-adenosyl-L-methionine-dependent methyltransferases"/>
    <property type="match status" value="1"/>
</dbReference>
<name>A0A060NU83_9ACTN</name>
<dbReference type="AlphaFoldDB" id="A0A060NU83"/>
<dbReference type="Gene3D" id="2.20.25.570">
    <property type="match status" value="1"/>
</dbReference>
<protein>
    <submittedName>
        <fullName evidence="3 4">Methyltransferase</fullName>
    </submittedName>
</protein>
<reference evidence="3" key="1">
    <citation type="submission" date="2012-05" db="EMBL/GenBank/DDBJ databases">
        <title>Quinocarcin biosynthetic gene cluster.</title>
        <authorList>
            <person name="Jian X.H."/>
            <person name="Song L.Q."/>
            <person name="Tang G.L."/>
        </authorList>
    </citation>
    <scope>NUCLEOTIDE SEQUENCE</scope>
    <source>
        <strain evidence="3">NRRL 12388</strain>
    </source>
</reference>
<sequence>MDNYAMDSYGNAFAFLFDLVNSDKNEVKAAVALLGEYAQNDEPVLEAGVGTGRVAIPLAETGIPVYGVEISEKMAERLRAKPEGHRVRLVVGDMATVRFDVSFGLIYIAQGGLHSLLTGQEQTDCLKNLAGQLKAGGHLVIESLTLDQSRFTRDQYLDITMMDVGYVALSAAVHEPEQQVVNVQSILISQDGVQLFPLRYRHYSPTELDAMAAQAGLTLLGRWSDWDKTPPHREQKRFISVYTSA</sequence>
<evidence type="ECO:0000313" key="4">
    <source>
        <dbReference type="EMBL" id="BAO84860.1"/>
    </source>
</evidence>
<dbReference type="GO" id="GO:0008168">
    <property type="term" value="F:methyltransferase activity"/>
    <property type="evidence" value="ECO:0007669"/>
    <property type="project" value="UniProtKB-KW"/>
</dbReference>
<dbReference type="GO" id="GO:0017000">
    <property type="term" value="P:antibiotic biosynthetic process"/>
    <property type="evidence" value="ECO:0007669"/>
    <property type="project" value="UniProtKB-ARBA"/>
</dbReference>
<proteinExistence type="predicted"/>
<gene>
    <name evidence="4" type="primary">qcn11</name>
    <name evidence="3" type="synonym">qncJ</name>
</gene>
<organism evidence="4">
    <name type="scientific">Streptomyces melanovinaceus</name>
    <dbReference type="NCBI Taxonomy" id="1182637"/>
    <lineage>
        <taxon>Bacteria</taxon>
        <taxon>Bacillati</taxon>
        <taxon>Actinomycetota</taxon>
        <taxon>Actinomycetes</taxon>
        <taxon>Kitasatosporales</taxon>
        <taxon>Streptomycetaceae</taxon>
        <taxon>Streptomyces</taxon>
    </lineage>
</organism>
<dbReference type="GO" id="GO:0032259">
    <property type="term" value="P:methylation"/>
    <property type="evidence" value="ECO:0007669"/>
    <property type="project" value="UniProtKB-KW"/>
</dbReference>
<reference evidence="4" key="2">
    <citation type="journal article" date="2013" name="Chem. Biol.">
        <title>Core assembly mechanism of quinocarcin/SF-1739: bimodular complex nonribosomal peptide synthetases for sequential mannich-type reactions.</title>
        <authorList>
            <person name="Hiratsuka T."/>
            <person name="Koketsu K."/>
            <person name="Minami A."/>
            <person name="Kaneko S."/>
            <person name="Yamazaki C."/>
            <person name="Watanabe K."/>
            <person name="Oguri H."/>
            <person name="Oikawa H."/>
        </authorList>
    </citation>
    <scope>NUCLEOTIDE SEQUENCE</scope>
    <source>
        <strain evidence="4">DO-52</strain>
    </source>
</reference>
<dbReference type="EMBL" id="JX021290">
    <property type="protein sequence ID" value="AGD95052.1"/>
    <property type="molecule type" value="Genomic_DNA"/>
</dbReference>
<evidence type="ECO:0000259" key="2">
    <source>
        <dbReference type="Pfam" id="PF13649"/>
    </source>
</evidence>
<feature type="domain" description="Methyltransferase" evidence="2">
    <location>
        <begin position="44"/>
        <end position="137"/>
    </location>
</feature>
<dbReference type="EMBL" id="AB819321">
    <property type="protein sequence ID" value="BAO84860.1"/>
    <property type="molecule type" value="Genomic_DNA"/>
</dbReference>